<protein>
    <submittedName>
        <fullName evidence="1">Uncharacterized protein</fullName>
    </submittedName>
</protein>
<reference evidence="1" key="1">
    <citation type="submission" date="2014-09" db="EMBL/GenBank/DDBJ databases">
        <authorList>
            <person name="Magalhaes I.L.F."/>
            <person name="Oliveira U."/>
            <person name="Santos F.R."/>
            <person name="Vidigal T.H.D.A."/>
            <person name="Brescovit A.D."/>
            <person name="Santos A.J."/>
        </authorList>
    </citation>
    <scope>NUCLEOTIDE SEQUENCE</scope>
    <source>
        <tissue evidence="1">Shoot tissue taken approximately 20 cm above the soil surface</tissue>
    </source>
</reference>
<organism evidence="1">
    <name type="scientific">Arundo donax</name>
    <name type="common">Giant reed</name>
    <name type="synonym">Donax arundinaceus</name>
    <dbReference type="NCBI Taxonomy" id="35708"/>
    <lineage>
        <taxon>Eukaryota</taxon>
        <taxon>Viridiplantae</taxon>
        <taxon>Streptophyta</taxon>
        <taxon>Embryophyta</taxon>
        <taxon>Tracheophyta</taxon>
        <taxon>Spermatophyta</taxon>
        <taxon>Magnoliopsida</taxon>
        <taxon>Liliopsida</taxon>
        <taxon>Poales</taxon>
        <taxon>Poaceae</taxon>
        <taxon>PACMAD clade</taxon>
        <taxon>Arundinoideae</taxon>
        <taxon>Arundineae</taxon>
        <taxon>Arundo</taxon>
    </lineage>
</organism>
<sequence length="83" mass="9487">MFACLPKLIHGVDVVFNHLDEESVDVNLHSWMECMPRVLREQESLGYLACLVRGRCCAKNAFCMVFADNAAMDAQGRRLRREV</sequence>
<accession>A0A0A9EJ07</accession>
<name>A0A0A9EJ07_ARUDO</name>
<reference evidence="1" key="2">
    <citation type="journal article" date="2015" name="Data Brief">
        <title>Shoot transcriptome of the giant reed, Arundo donax.</title>
        <authorList>
            <person name="Barrero R.A."/>
            <person name="Guerrero F.D."/>
            <person name="Moolhuijzen P."/>
            <person name="Goolsby J.A."/>
            <person name="Tidwell J."/>
            <person name="Bellgard S.E."/>
            <person name="Bellgard M.I."/>
        </authorList>
    </citation>
    <scope>NUCLEOTIDE SEQUENCE</scope>
    <source>
        <tissue evidence="1">Shoot tissue taken approximately 20 cm above the soil surface</tissue>
    </source>
</reference>
<proteinExistence type="predicted"/>
<dbReference type="EMBL" id="GBRH01200040">
    <property type="protein sequence ID" value="JAD97855.1"/>
    <property type="molecule type" value="Transcribed_RNA"/>
</dbReference>
<evidence type="ECO:0000313" key="1">
    <source>
        <dbReference type="EMBL" id="JAD97855.1"/>
    </source>
</evidence>
<dbReference type="AlphaFoldDB" id="A0A0A9EJ07"/>